<sequence>MGIFDGLIGSVVSGVGGVVQNAMNMGNAQDNRDFQEQMSNTAYQRGMADMKAAGLNPILAYQKGPASSPTGAPAVASNVGEAMVNSYNNSARTAADNERTDAETTKLGPATDLVKQEVENARATGDQIRANTGLALASTSKSMTENKYIANMIPKTAAETQKLQSENTARSADSDFYGTGFGRGVRYIGNTLNELNPLKGLIGGTAR</sequence>
<dbReference type="Proteomes" id="UP000324316">
    <property type="component" value="Segment"/>
</dbReference>
<dbReference type="EMBL" id="MK249219">
    <property type="protein sequence ID" value="QCQ85069.1"/>
    <property type="molecule type" value="Genomic_DNA"/>
</dbReference>
<accession>A0A4P8PKW1</accession>
<evidence type="ECO:0000313" key="1">
    <source>
        <dbReference type="EMBL" id="QCQ85069.1"/>
    </source>
</evidence>
<organism evidence="1 2">
    <name type="scientific">Blackfly microvirus SF02</name>
    <dbReference type="NCBI Taxonomy" id="2576452"/>
    <lineage>
        <taxon>Viruses</taxon>
        <taxon>Monodnaviria</taxon>
        <taxon>Sangervirae</taxon>
        <taxon>Phixviricota</taxon>
        <taxon>Malgrandaviricetes</taxon>
        <taxon>Petitvirales</taxon>
        <taxon>Microviridae</taxon>
        <taxon>Microvirus</taxon>
    </lineage>
</organism>
<evidence type="ECO:0000313" key="2">
    <source>
        <dbReference type="Proteomes" id="UP000324316"/>
    </source>
</evidence>
<proteinExistence type="predicted"/>
<name>A0A4P8PKW1_9VIRU</name>
<reference evidence="1 2" key="1">
    <citation type="submission" date="2018-12" db="EMBL/GenBank/DDBJ databases">
        <title>Singled stranded DNA viruses identified in blackflies (Austrosimulium ungulatum) sampled in New Zealand.</title>
        <authorList>
            <person name="Kraberger S."/>
            <person name="Fontenele R.S."/>
            <person name="Schmidlin K."/>
            <person name="Walters M."/>
            <person name="Varsani A."/>
        </authorList>
    </citation>
    <scope>NUCLEOTIDE SEQUENCE [LARGE SCALE GENOMIC DNA]</scope>
    <source>
        <strain evidence="1">174</strain>
    </source>
</reference>
<protein>
    <submittedName>
        <fullName evidence="1">DNA pilot protein</fullName>
    </submittedName>
</protein>